<comment type="caution">
    <text evidence="2">The sequence shown here is derived from an EMBL/GenBank/DDBJ whole genome shotgun (WGS) entry which is preliminary data.</text>
</comment>
<evidence type="ECO:0000256" key="1">
    <source>
        <dbReference type="SAM" id="MobiDB-lite"/>
    </source>
</evidence>
<protein>
    <submittedName>
        <fullName evidence="2">Uncharacterized protein</fullName>
    </submittedName>
</protein>
<reference evidence="2 3" key="1">
    <citation type="submission" date="2018-11" db="EMBL/GenBank/DDBJ databases">
        <title>Genome sequence and assembly of Colletotrichum spinosum.</title>
        <authorList>
            <person name="Gan P."/>
            <person name="Shirasu K."/>
        </authorList>
    </citation>
    <scope>NUCLEOTIDE SEQUENCE [LARGE SCALE GENOMIC DNA]</scope>
    <source>
        <strain evidence="2 3">CBS 515.97</strain>
    </source>
</reference>
<feature type="region of interest" description="Disordered" evidence="1">
    <location>
        <begin position="27"/>
        <end position="53"/>
    </location>
</feature>
<accession>A0A4R8PS15</accession>
<evidence type="ECO:0000313" key="3">
    <source>
        <dbReference type="Proteomes" id="UP000295083"/>
    </source>
</evidence>
<evidence type="ECO:0000313" key="2">
    <source>
        <dbReference type="EMBL" id="TDZ28501.1"/>
    </source>
</evidence>
<dbReference type="Proteomes" id="UP000295083">
    <property type="component" value="Unassembled WGS sequence"/>
</dbReference>
<dbReference type="AlphaFoldDB" id="A0A4R8PS15"/>
<proteinExistence type="predicted"/>
<keyword evidence="3" id="KW-1185">Reference proteome</keyword>
<organism evidence="2 3">
    <name type="scientific">Colletotrichum spinosum</name>
    <dbReference type="NCBI Taxonomy" id="1347390"/>
    <lineage>
        <taxon>Eukaryota</taxon>
        <taxon>Fungi</taxon>
        <taxon>Dikarya</taxon>
        <taxon>Ascomycota</taxon>
        <taxon>Pezizomycotina</taxon>
        <taxon>Sordariomycetes</taxon>
        <taxon>Hypocreomycetidae</taxon>
        <taxon>Glomerellales</taxon>
        <taxon>Glomerellaceae</taxon>
        <taxon>Colletotrichum</taxon>
        <taxon>Colletotrichum orbiculare species complex</taxon>
    </lineage>
</organism>
<sequence>MRTQMVFRIAIVATQLDVSFNFEGQQSKEESKTQALDSELNANPRGAPLSKPFLSPLFSEELTGRE</sequence>
<gene>
    <name evidence="2" type="ORF">C8035_v007466</name>
</gene>
<name>A0A4R8PS15_9PEZI</name>
<dbReference type="EMBL" id="QAPG01000834">
    <property type="protein sequence ID" value="TDZ28501.1"/>
    <property type="molecule type" value="Genomic_DNA"/>
</dbReference>